<reference evidence="2" key="1">
    <citation type="submission" date="2005-08" db="EMBL/GenBank/DDBJ databases">
        <title>Complete sequence of Chromosome1 of Ralstonia eutropha JMP134.</title>
        <authorList>
            <person name="Copeland A."/>
            <person name="Lucas S."/>
            <person name="Lapidus A."/>
            <person name="Barry K."/>
            <person name="Detter J.C."/>
            <person name="Glavina T."/>
            <person name="Hammon N."/>
            <person name="Israni S."/>
            <person name="Pitluck S."/>
            <person name="Goltsman E."/>
            <person name="Martinez M."/>
            <person name="Schmutz J."/>
            <person name="Larimer F."/>
            <person name="Land M."/>
            <person name="Lykidis A."/>
            <person name="Richardson P."/>
        </authorList>
    </citation>
    <scope>NUCLEOTIDE SEQUENCE</scope>
    <source>
        <strain evidence="2">JMP134</strain>
    </source>
</reference>
<evidence type="ECO:0000256" key="1">
    <source>
        <dbReference type="SAM" id="MobiDB-lite"/>
    </source>
</evidence>
<dbReference type="KEGG" id="reu:Reut_A3138"/>
<organism evidence="2">
    <name type="scientific">Cupriavidus pinatubonensis (strain JMP 134 / LMG 1197)</name>
    <name type="common">Cupriavidus necator (strain JMP 134)</name>
    <dbReference type="NCBI Taxonomy" id="264198"/>
    <lineage>
        <taxon>Bacteria</taxon>
        <taxon>Pseudomonadati</taxon>
        <taxon>Pseudomonadota</taxon>
        <taxon>Betaproteobacteria</taxon>
        <taxon>Burkholderiales</taxon>
        <taxon>Burkholderiaceae</taxon>
        <taxon>Cupriavidus</taxon>
    </lineage>
</organism>
<feature type="compositionally biased region" description="Low complexity" evidence="1">
    <location>
        <begin position="93"/>
        <end position="111"/>
    </location>
</feature>
<feature type="region of interest" description="Disordered" evidence="1">
    <location>
        <begin position="64"/>
        <end position="111"/>
    </location>
</feature>
<dbReference type="AlphaFoldDB" id="Q46WI5"/>
<protein>
    <recommendedName>
        <fullName evidence="3">Lipoprotein</fullName>
    </recommendedName>
</protein>
<evidence type="ECO:0008006" key="3">
    <source>
        <dbReference type="Google" id="ProtNLM"/>
    </source>
</evidence>
<dbReference type="HOGENOM" id="CLU_172405_0_0_4"/>
<dbReference type="eggNOG" id="COG5567">
    <property type="taxonomic scope" value="Bacteria"/>
</dbReference>
<accession>Q46WI5</accession>
<dbReference type="STRING" id="264198.Reut_A3138"/>
<sequence length="111" mass="11113">MLRISGFRPCPGTLAAAAYDTPAAGPTAFPTVFKDDPMLRRVAIVSAFAAGLAMPLLGGCGIRGPLTMPKVPPEPTAPSVPDPGLGHPDAKLPASAAPTTPPASSDAPTSR</sequence>
<evidence type="ECO:0000313" key="2">
    <source>
        <dbReference type="EMBL" id="AAZ62498.1"/>
    </source>
</evidence>
<proteinExistence type="predicted"/>
<dbReference type="EMBL" id="CP000090">
    <property type="protein sequence ID" value="AAZ62498.1"/>
    <property type="molecule type" value="Genomic_DNA"/>
</dbReference>
<name>Q46WI5_CUPPJ</name>
<gene>
    <name evidence="2" type="ordered locus">Reut_A3138</name>
</gene>
<feature type="compositionally biased region" description="Pro residues" evidence="1">
    <location>
        <begin position="70"/>
        <end position="81"/>
    </location>
</feature>